<dbReference type="AlphaFoldDB" id="A0A812RS80"/>
<gene>
    <name evidence="2" type="ORF">SNAT2548_LOCUS24939</name>
</gene>
<feature type="compositionally biased region" description="Polar residues" evidence="1">
    <location>
        <begin position="1"/>
        <end position="11"/>
    </location>
</feature>
<reference evidence="2" key="1">
    <citation type="submission" date="2021-02" db="EMBL/GenBank/DDBJ databases">
        <authorList>
            <person name="Dougan E. K."/>
            <person name="Rhodes N."/>
            <person name="Thang M."/>
            <person name="Chan C."/>
        </authorList>
    </citation>
    <scope>NUCLEOTIDE SEQUENCE</scope>
</reference>
<protein>
    <submittedName>
        <fullName evidence="2">Uncharacterized protein</fullName>
    </submittedName>
</protein>
<evidence type="ECO:0000313" key="3">
    <source>
        <dbReference type="Proteomes" id="UP000604046"/>
    </source>
</evidence>
<feature type="compositionally biased region" description="Basic and acidic residues" evidence="1">
    <location>
        <begin position="12"/>
        <end position="24"/>
    </location>
</feature>
<proteinExistence type="predicted"/>
<sequence length="155" mass="17158">MWRSAGSLTLNDRSEDREEAHAPEDPQDPFGLGAMYDELERELGTSKDDDSVLIPDMYGHLVEFHREELGEKRFQVEKQKEAGRIAKAKAKQAAARQRQGGAGPDLEKALLQASPAEPPQLPEASESYLQVLFGCDIFRDLPCCCGARLRDTGGK</sequence>
<accession>A0A812RS80</accession>
<organism evidence="2 3">
    <name type="scientific">Symbiodinium natans</name>
    <dbReference type="NCBI Taxonomy" id="878477"/>
    <lineage>
        <taxon>Eukaryota</taxon>
        <taxon>Sar</taxon>
        <taxon>Alveolata</taxon>
        <taxon>Dinophyceae</taxon>
        <taxon>Suessiales</taxon>
        <taxon>Symbiodiniaceae</taxon>
        <taxon>Symbiodinium</taxon>
    </lineage>
</organism>
<feature type="region of interest" description="Disordered" evidence="1">
    <location>
        <begin position="1"/>
        <end position="34"/>
    </location>
</feature>
<dbReference type="EMBL" id="CAJNDS010002374">
    <property type="protein sequence ID" value="CAE7454064.1"/>
    <property type="molecule type" value="Genomic_DNA"/>
</dbReference>
<comment type="caution">
    <text evidence="2">The sequence shown here is derived from an EMBL/GenBank/DDBJ whole genome shotgun (WGS) entry which is preliminary data.</text>
</comment>
<name>A0A812RS80_9DINO</name>
<evidence type="ECO:0000256" key="1">
    <source>
        <dbReference type="SAM" id="MobiDB-lite"/>
    </source>
</evidence>
<evidence type="ECO:0000313" key="2">
    <source>
        <dbReference type="EMBL" id="CAE7454064.1"/>
    </source>
</evidence>
<dbReference type="Proteomes" id="UP000604046">
    <property type="component" value="Unassembled WGS sequence"/>
</dbReference>
<keyword evidence="3" id="KW-1185">Reference proteome</keyword>